<accession>A0ABP0HKE0</accession>
<feature type="compositionally biased region" description="Polar residues" evidence="1">
    <location>
        <begin position="205"/>
        <end position="215"/>
    </location>
</feature>
<proteinExistence type="predicted"/>
<evidence type="ECO:0000256" key="1">
    <source>
        <dbReference type="SAM" id="MobiDB-lite"/>
    </source>
</evidence>
<dbReference type="EMBL" id="CAXAMN010000714">
    <property type="protein sequence ID" value="CAK8990263.1"/>
    <property type="molecule type" value="Genomic_DNA"/>
</dbReference>
<feature type="compositionally biased region" description="Low complexity" evidence="1">
    <location>
        <begin position="1"/>
        <end position="23"/>
    </location>
</feature>
<evidence type="ECO:0000313" key="3">
    <source>
        <dbReference type="Proteomes" id="UP001642484"/>
    </source>
</evidence>
<protein>
    <submittedName>
        <fullName evidence="2">Uncharacterized protein</fullName>
    </submittedName>
</protein>
<organism evidence="2 3">
    <name type="scientific">Durusdinium trenchii</name>
    <dbReference type="NCBI Taxonomy" id="1381693"/>
    <lineage>
        <taxon>Eukaryota</taxon>
        <taxon>Sar</taxon>
        <taxon>Alveolata</taxon>
        <taxon>Dinophyceae</taxon>
        <taxon>Suessiales</taxon>
        <taxon>Symbiodiniaceae</taxon>
        <taxon>Durusdinium</taxon>
    </lineage>
</organism>
<dbReference type="Proteomes" id="UP001642484">
    <property type="component" value="Unassembled WGS sequence"/>
</dbReference>
<keyword evidence="3" id="KW-1185">Reference proteome</keyword>
<feature type="region of interest" description="Disordered" evidence="1">
    <location>
        <begin position="1"/>
        <end position="76"/>
    </location>
</feature>
<feature type="compositionally biased region" description="Acidic residues" evidence="1">
    <location>
        <begin position="379"/>
        <end position="393"/>
    </location>
</feature>
<sequence>MAQQRQQQLQQQLLEQQKPTEQQAIAKEAVQQPRPEQSMSPPPTPSAKRLRAGQVVPPAPSPGTMSHAFKESLQAMELDCQRRMSKPAPQQQMEQHQFVAPTPKRLVFRPKPMPTCPPSLGRPAAPPLPPFFKASGATQPTVLPALPQTPFQPGLVPQGSGKWLDQPVSPGLVVRTPSTLVDTPVATAPSPPEPSPILHLWPLQKQWQQEHNGSSAEALHEPTASTEEEKNNQKGKGPVAPLNSVNCREARNSLLHSFVTKCYDKNADYSSNRLRLEAYVKLKQASKEWKKNMQGWEWLTEEEMASKTKIKGAVEHCKKKKLTKSCLYEKKTKYLVLVSDTVTSATERLRELEEIAEGAGLLNEQFSLNLGMGDLLELSDDEGELNGGDDEEDDQKKLPKSKNPFPDLEGKETVQEYVQKYKKASLNRKQTFQQTRLRWFHEVVQNRTNPGNKSVYKTVCDNIKAKCIQFNNELAALKTHFKPAICLRKHELTIWPDIFAGRQTQCVLGALLMMKVFPSRTREEMLDGGIQLGPNGHGMYHHRCTVRQVLTMRGF</sequence>
<reference evidence="2 3" key="1">
    <citation type="submission" date="2024-02" db="EMBL/GenBank/DDBJ databases">
        <authorList>
            <person name="Chen Y."/>
            <person name="Shah S."/>
            <person name="Dougan E. K."/>
            <person name="Thang M."/>
            <person name="Chan C."/>
        </authorList>
    </citation>
    <scope>NUCLEOTIDE SEQUENCE [LARGE SCALE GENOMIC DNA]</scope>
</reference>
<feature type="region of interest" description="Disordered" evidence="1">
    <location>
        <begin position="82"/>
        <end position="101"/>
    </location>
</feature>
<gene>
    <name evidence="2" type="ORF">CCMP2556_LOCUS1991</name>
</gene>
<evidence type="ECO:0000313" key="2">
    <source>
        <dbReference type="EMBL" id="CAK8990263.1"/>
    </source>
</evidence>
<comment type="caution">
    <text evidence="2">The sequence shown here is derived from an EMBL/GenBank/DDBJ whole genome shotgun (WGS) entry which is preliminary data.</text>
</comment>
<feature type="region of interest" description="Disordered" evidence="1">
    <location>
        <begin position="379"/>
        <end position="408"/>
    </location>
</feature>
<feature type="region of interest" description="Disordered" evidence="1">
    <location>
        <begin position="205"/>
        <end position="244"/>
    </location>
</feature>
<name>A0ABP0HKE0_9DINO</name>